<evidence type="ECO:0000313" key="6">
    <source>
        <dbReference type="Proteomes" id="UP001610563"/>
    </source>
</evidence>
<dbReference type="PROSITE" id="PS50088">
    <property type="entry name" value="ANK_REPEAT"/>
    <property type="match status" value="7"/>
</dbReference>
<dbReference type="Pfam" id="PF13637">
    <property type="entry name" value="Ank_4"/>
    <property type="match status" value="1"/>
</dbReference>
<dbReference type="PANTHER" id="PTHR24198">
    <property type="entry name" value="ANKYRIN REPEAT AND PROTEIN KINASE DOMAIN-CONTAINING PROTEIN"/>
    <property type="match status" value="1"/>
</dbReference>
<feature type="repeat" description="ANK" evidence="3">
    <location>
        <begin position="629"/>
        <end position="661"/>
    </location>
</feature>
<evidence type="ECO:0000313" key="5">
    <source>
        <dbReference type="EMBL" id="KAL2787916.1"/>
    </source>
</evidence>
<accession>A0ABR4FXB8</accession>
<organism evidence="5 6">
    <name type="scientific">Aspergillus keveii</name>
    <dbReference type="NCBI Taxonomy" id="714993"/>
    <lineage>
        <taxon>Eukaryota</taxon>
        <taxon>Fungi</taxon>
        <taxon>Dikarya</taxon>
        <taxon>Ascomycota</taxon>
        <taxon>Pezizomycotina</taxon>
        <taxon>Eurotiomycetes</taxon>
        <taxon>Eurotiomycetidae</taxon>
        <taxon>Eurotiales</taxon>
        <taxon>Aspergillaceae</taxon>
        <taxon>Aspergillus</taxon>
        <taxon>Aspergillus subgen. Nidulantes</taxon>
    </lineage>
</organism>
<dbReference type="PROSITE" id="PS50297">
    <property type="entry name" value="ANK_REP_REGION"/>
    <property type="match status" value="5"/>
</dbReference>
<feature type="region of interest" description="Disordered" evidence="4">
    <location>
        <begin position="1027"/>
        <end position="1050"/>
    </location>
</feature>
<dbReference type="SMART" id="SM00248">
    <property type="entry name" value="ANK"/>
    <property type="match status" value="16"/>
</dbReference>
<keyword evidence="1" id="KW-0677">Repeat</keyword>
<evidence type="ECO:0000256" key="2">
    <source>
        <dbReference type="ARBA" id="ARBA00023043"/>
    </source>
</evidence>
<evidence type="ECO:0000256" key="1">
    <source>
        <dbReference type="ARBA" id="ARBA00022737"/>
    </source>
</evidence>
<evidence type="ECO:0000256" key="4">
    <source>
        <dbReference type="SAM" id="MobiDB-lite"/>
    </source>
</evidence>
<feature type="repeat" description="ANK" evidence="3">
    <location>
        <begin position="594"/>
        <end position="626"/>
    </location>
</feature>
<comment type="caution">
    <text evidence="5">The sequence shown here is derived from an EMBL/GenBank/DDBJ whole genome shotgun (WGS) entry which is preliminary data.</text>
</comment>
<dbReference type="PANTHER" id="PTHR24198:SF165">
    <property type="entry name" value="ANKYRIN REPEAT-CONTAINING PROTEIN-RELATED"/>
    <property type="match status" value="1"/>
</dbReference>
<dbReference type="SUPFAM" id="SSF48403">
    <property type="entry name" value="Ankyrin repeat"/>
    <property type="match status" value="3"/>
</dbReference>
<dbReference type="InterPro" id="IPR036770">
    <property type="entry name" value="Ankyrin_rpt-contain_sf"/>
</dbReference>
<dbReference type="Pfam" id="PF00023">
    <property type="entry name" value="Ank"/>
    <property type="match status" value="2"/>
</dbReference>
<feature type="repeat" description="ANK" evidence="3">
    <location>
        <begin position="521"/>
        <end position="553"/>
    </location>
</feature>
<gene>
    <name evidence="5" type="ORF">BJX66DRAFT_327510</name>
</gene>
<feature type="repeat" description="ANK" evidence="3">
    <location>
        <begin position="923"/>
        <end position="952"/>
    </location>
</feature>
<dbReference type="Proteomes" id="UP001610563">
    <property type="component" value="Unassembled WGS sequence"/>
</dbReference>
<dbReference type="InterPro" id="IPR002110">
    <property type="entry name" value="Ankyrin_rpt"/>
</dbReference>
<dbReference type="Pfam" id="PF12796">
    <property type="entry name" value="Ank_2"/>
    <property type="match status" value="3"/>
</dbReference>
<feature type="compositionally biased region" description="Basic and acidic residues" evidence="4">
    <location>
        <begin position="1028"/>
        <end position="1042"/>
    </location>
</feature>
<dbReference type="EMBL" id="JBFTWV010000088">
    <property type="protein sequence ID" value="KAL2787916.1"/>
    <property type="molecule type" value="Genomic_DNA"/>
</dbReference>
<feature type="repeat" description="ANK" evidence="3">
    <location>
        <begin position="421"/>
        <end position="453"/>
    </location>
</feature>
<dbReference type="Gene3D" id="1.25.40.20">
    <property type="entry name" value="Ankyrin repeat-containing domain"/>
    <property type="match status" value="3"/>
</dbReference>
<keyword evidence="6" id="KW-1185">Reference proteome</keyword>
<evidence type="ECO:0000256" key="3">
    <source>
        <dbReference type="PROSITE-ProRule" id="PRU00023"/>
    </source>
</evidence>
<keyword evidence="2 3" id="KW-0040">ANK repeat</keyword>
<sequence>MIRSKNQYTGKLESWGIKRYNSGNDWKLIERVTRKRSNEGKESDVTMRGRKFTKAEREKEIARHVPSQKQWYTSGDLVLPDYITVSTPPADPTCVSHGDLLRNLPCYLYAQEIDKLVSEDRQESIGTGHFSFESEKDLPQLGGIHWFDWEAEDNTDEYLPPQWHRTSRCRSRTKSGKKTTAVTLKDFLQRFIFLAINNLLSEFKFYLVCGWIEETLGTDALFLLCQFKSPPMRVFERRVLRRAVETGDICLAARLLHRGPKRQDDRNFQSRRWSNYLNSVVSRGQASMVELLCQEGVPPKVNNGWAWTSESQKSSLSMLHTFLAAGAHPETFVANQEPGFPLVNAVYEGNMPAVQLLLNAGARIDLFMPQYYGTALQAACWHDRLEIARYLMDYGADVNIPQTLPSSICEGNSLSIEERGALQTPIQIATKMNNVALVELLLQHGADSNACPVSSHPDVELLSSCQPRKGAIHEECYLPDYDSLYYIYTPIQHAAINQNVEMVGVLLSQGVDPDSRVSTCLGDTVLQISARLGNPEIFRLLIRGGADVNAAPGAHNGRTTLQGAAESENFEILSILVSLDVVGASINAPAGRELGLTALQAACLNGHSLFVGILIAHGADVNAAPSPVAGCTAVQAASWSGEIDIIRGLIQLGASVGTLDNVLGTTALLASMWHQYLPILELLVNHGVDVNELADGDIYTPIQRAAEDNWLKGVEFLLEQGSNVNDAAVAAGDKALYPDMQSPLGLAITNDAEKMVALLLQHGANVLAPAKLVQSGRSEPESFLIHALGQHSSPEVIHLLFAKVPELERHSGWANALELASKYCSEDVAELVLERTLLMPPSCRQEAMKKAWDSLPDFRFMEREEMLTLMDDLVISGASVNDPAPDGGTLLQRSCRAMFHEACRLLIKQGAAVNTDATECYGTPLQEALKSKDLESAHLLLQHGADINASPARKKGVTALQAAAMNGMFKMAIRFLESGADFAAPAAPIEGRTAIDGAAERGHWDMVQMLLNAYEAQGLDLGQVSRQAAEHAEREEHTELAEWLRGYSPS</sequence>
<name>A0ABR4FXB8_9EURO</name>
<feature type="repeat" description="ANK" evidence="3">
    <location>
        <begin position="371"/>
        <end position="403"/>
    </location>
</feature>
<protein>
    <submittedName>
        <fullName evidence="5">Ankyrin repeat-containing domain protein</fullName>
    </submittedName>
</protein>
<proteinExistence type="predicted"/>
<reference evidence="5 6" key="1">
    <citation type="submission" date="2024-07" db="EMBL/GenBank/DDBJ databases">
        <title>Section-level genome sequencing and comparative genomics of Aspergillus sections Usti and Cavernicolus.</title>
        <authorList>
            <consortium name="Lawrence Berkeley National Laboratory"/>
            <person name="Nybo J.L."/>
            <person name="Vesth T.C."/>
            <person name="Theobald S."/>
            <person name="Frisvad J.C."/>
            <person name="Larsen T.O."/>
            <person name="Kjaerboelling I."/>
            <person name="Rothschild-Mancinelli K."/>
            <person name="Lyhne E.K."/>
            <person name="Kogle M.E."/>
            <person name="Barry K."/>
            <person name="Clum A."/>
            <person name="Na H."/>
            <person name="Ledsgaard L."/>
            <person name="Lin J."/>
            <person name="Lipzen A."/>
            <person name="Kuo A."/>
            <person name="Riley R."/>
            <person name="Mondo S."/>
            <person name="Labutti K."/>
            <person name="Haridas S."/>
            <person name="Pangalinan J."/>
            <person name="Salamov A.A."/>
            <person name="Simmons B.A."/>
            <person name="Magnuson J.K."/>
            <person name="Chen J."/>
            <person name="Drula E."/>
            <person name="Henrissat B."/>
            <person name="Wiebenga A."/>
            <person name="Lubbers R.J."/>
            <person name="Gomes A.C."/>
            <person name="Makela M.R."/>
            <person name="Stajich J."/>
            <person name="Grigoriev I.V."/>
            <person name="Mortensen U.H."/>
            <person name="De Vries R.P."/>
            <person name="Baker S.E."/>
            <person name="Andersen M.R."/>
        </authorList>
    </citation>
    <scope>NUCLEOTIDE SEQUENCE [LARGE SCALE GENOMIC DNA]</scope>
    <source>
        <strain evidence="5 6">CBS 209.92</strain>
    </source>
</reference>
<feature type="repeat" description="ANK" evidence="3">
    <location>
        <begin position="739"/>
        <end position="771"/>
    </location>
</feature>